<evidence type="ECO:0000256" key="5">
    <source>
        <dbReference type="ARBA" id="ARBA00022970"/>
    </source>
</evidence>
<protein>
    <submittedName>
        <fullName evidence="10">Branched-chain amino acid ABC transporter permease</fullName>
    </submittedName>
</protein>
<evidence type="ECO:0000313" key="10">
    <source>
        <dbReference type="EMBL" id="MCK9686113.1"/>
    </source>
</evidence>
<dbReference type="GO" id="GO:0005886">
    <property type="term" value="C:plasma membrane"/>
    <property type="evidence" value="ECO:0007669"/>
    <property type="project" value="UniProtKB-SubCell"/>
</dbReference>
<dbReference type="InterPro" id="IPR001851">
    <property type="entry name" value="ABC_transp_permease"/>
</dbReference>
<dbReference type="RefSeq" id="WP_275682144.1">
    <property type="nucleotide sequence ID" value="NZ_JAJLJH010000002.1"/>
</dbReference>
<evidence type="ECO:0000256" key="8">
    <source>
        <dbReference type="ARBA" id="ARBA00037998"/>
    </source>
</evidence>
<comment type="caution">
    <text evidence="10">The sequence shown here is derived from an EMBL/GenBank/DDBJ whole genome shotgun (WGS) entry which is preliminary data.</text>
</comment>
<feature type="transmembrane region" description="Helical" evidence="9">
    <location>
        <begin position="250"/>
        <end position="272"/>
    </location>
</feature>
<comment type="similarity">
    <text evidence="8">Belongs to the binding-protein-dependent transport system permease family. LivHM subfamily.</text>
</comment>
<evidence type="ECO:0000256" key="6">
    <source>
        <dbReference type="ARBA" id="ARBA00022989"/>
    </source>
</evidence>
<feature type="transmembrane region" description="Helical" evidence="9">
    <location>
        <begin position="120"/>
        <end position="139"/>
    </location>
</feature>
<evidence type="ECO:0000256" key="2">
    <source>
        <dbReference type="ARBA" id="ARBA00022448"/>
    </source>
</evidence>
<dbReference type="Pfam" id="PF02653">
    <property type="entry name" value="BPD_transp_2"/>
    <property type="match status" value="1"/>
</dbReference>
<dbReference type="EMBL" id="JAJLJH010000002">
    <property type="protein sequence ID" value="MCK9686113.1"/>
    <property type="molecule type" value="Genomic_DNA"/>
</dbReference>
<accession>A0A9X1YJT3</accession>
<gene>
    <name evidence="10" type="ORF">LPC04_10390</name>
</gene>
<dbReference type="AlphaFoldDB" id="A0A9X1YJT3"/>
<keyword evidence="7 9" id="KW-0472">Membrane</keyword>
<comment type="subcellular location">
    <subcellularLocation>
        <location evidence="1">Cell membrane</location>
        <topology evidence="1">Multi-pass membrane protein</topology>
    </subcellularLocation>
</comment>
<feature type="transmembrane region" description="Helical" evidence="9">
    <location>
        <begin position="151"/>
        <end position="175"/>
    </location>
</feature>
<name>A0A9X1YJT3_9BURK</name>
<dbReference type="Proteomes" id="UP001139353">
    <property type="component" value="Unassembled WGS sequence"/>
</dbReference>
<evidence type="ECO:0000313" key="11">
    <source>
        <dbReference type="Proteomes" id="UP001139353"/>
    </source>
</evidence>
<keyword evidence="3" id="KW-1003">Cell membrane</keyword>
<dbReference type="GO" id="GO:0022857">
    <property type="term" value="F:transmembrane transporter activity"/>
    <property type="evidence" value="ECO:0007669"/>
    <property type="project" value="InterPro"/>
</dbReference>
<sequence length="346" mass="36223">MDSTIAAVLLLDGIGNGAVYALLGMAIVLVFAVTRVILIPQGEFVAYSALTLAMLQLGRVPGTVWLALLLAALTVLRELWDGVRTKRAWPATGLEIARLCALPVAAAAVTYVASGHQWPLALQGVITLVLVTALGPLVYRLAYQPLADASVLLLLIVSVGVHFTLVGLGLVFFGAEGYRTPPFWDASFAVGAVTVSGQTIVTVLTSALLMGALYLFFARTLAGKALRATAINRLGARLMGVSTEHAGRSAFSMAAFIGALSGLLIGPTTTMIYDGGFLIGLKGFVAAIFGGLASYPLAVGGALLVGLLDSFSSFWASAYKDVIVFTAIIPILLLRSLTDRQHDDDE</sequence>
<keyword evidence="6 9" id="KW-1133">Transmembrane helix</keyword>
<keyword evidence="11" id="KW-1185">Reference proteome</keyword>
<evidence type="ECO:0000256" key="1">
    <source>
        <dbReference type="ARBA" id="ARBA00004651"/>
    </source>
</evidence>
<organism evidence="10 11">
    <name type="scientific">Scleromatobacter humisilvae</name>
    <dbReference type="NCBI Taxonomy" id="2897159"/>
    <lineage>
        <taxon>Bacteria</taxon>
        <taxon>Pseudomonadati</taxon>
        <taxon>Pseudomonadota</taxon>
        <taxon>Betaproteobacteria</taxon>
        <taxon>Burkholderiales</taxon>
        <taxon>Sphaerotilaceae</taxon>
        <taxon>Scleromatobacter</taxon>
    </lineage>
</organism>
<evidence type="ECO:0000256" key="7">
    <source>
        <dbReference type="ARBA" id="ARBA00023136"/>
    </source>
</evidence>
<proteinExistence type="inferred from homology"/>
<dbReference type="CDD" id="cd06582">
    <property type="entry name" value="TM_PBP1_LivH_like"/>
    <property type="match status" value="1"/>
</dbReference>
<feature type="transmembrane region" description="Helical" evidence="9">
    <location>
        <begin position="96"/>
        <end position="113"/>
    </location>
</feature>
<feature type="transmembrane region" description="Helical" evidence="9">
    <location>
        <begin position="314"/>
        <end position="334"/>
    </location>
</feature>
<keyword evidence="4 9" id="KW-0812">Transmembrane</keyword>
<feature type="transmembrane region" description="Helical" evidence="9">
    <location>
        <begin position="187"/>
        <end position="217"/>
    </location>
</feature>
<feature type="transmembrane region" description="Helical" evidence="9">
    <location>
        <begin position="50"/>
        <end position="76"/>
    </location>
</feature>
<feature type="transmembrane region" description="Helical" evidence="9">
    <location>
        <begin position="18"/>
        <end position="38"/>
    </location>
</feature>
<keyword evidence="5" id="KW-0029">Amino-acid transport</keyword>
<reference evidence="10" key="1">
    <citation type="submission" date="2021-11" db="EMBL/GenBank/DDBJ databases">
        <title>BS-T2-15 a new species belonging to the Comamonadaceae family isolated from the soil of a French oak forest.</title>
        <authorList>
            <person name="Mieszkin S."/>
            <person name="Alain K."/>
        </authorList>
    </citation>
    <scope>NUCLEOTIDE SEQUENCE</scope>
    <source>
        <strain evidence="10">BS-T2-15</strain>
    </source>
</reference>
<feature type="transmembrane region" description="Helical" evidence="9">
    <location>
        <begin position="284"/>
        <end position="308"/>
    </location>
</feature>
<keyword evidence="2" id="KW-0813">Transport</keyword>
<evidence type="ECO:0000256" key="9">
    <source>
        <dbReference type="SAM" id="Phobius"/>
    </source>
</evidence>
<dbReference type="GO" id="GO:0006865">
    <property type="term" value="P:amino acid transport"/>
    <property type="evidence" value="ECO:0007669"/>
    <property type="project" value="UniProtKB-KW"/>
</dbReference>
<dbReference type="PANTHER" id="PTHR11795">
    <property type="entry name" value="BRANCHED-CHAIN AMINO ACID TRANSPORT SYSTEM PERMEASE PROTEIN LIVH"/>
    <property type="match status" value="1"/>
</dbReference>
<evidence type="ECO:0000256" key="4">
    <source>
        <dbReference type="ARBA" id="ARBA00022692"/>
    </source>
</evidence>
<dbReference type="InterPro" id="IPR052157">
    <property type="entry name" value="BCAA_transport_permease"/>
</dbReference>
<dbReference type="PANTHER" id="PTHR11795:SF450">
    <property type="entry name" value="ABC TRANSPORTER PERMEASE PROTEIN"/>
    <property type="match status" value="1"/>
</dbReference>
<evidence type="ECO:0000256" key="3">
    <source>
        <dbReference type="ARBA" id="ARBA00022475"/>
    </source>
</evidence>